<feature type="compositionally biased region" description="Pro residues" evidence="1">
    <location>
        <begin position="151"/>
        <end position="169"/>
    </location>
</feature>
<organism evidence="4 5">
    <name type="scientific">Ceriporiopsis subvermispora (strain B)</name>
    <name type="common">White-rot fungus</name>
    <name type="synonym">Gelatoporia subvermispora</name>
    <dbReference type="NCBI Taxonomy" id="914234"/>
    <lineage>
        <taxon>Eukaryota</taxon>
        <taxon>Fungi</taxon>
        <taxon>Dikarya</taxon>
        <taxon>Basidiomycota</taxon>
        <taxon>Agaricomycotina</taxon>
        <taxon>Agaricomycetes</taxon>
        <taxon>Polyporales</taxon>
        <taxon>Gelatoporiaceae</taxon>
        <taxon>Gelatoporia</taxon>
    </lineage>
</organism>
<dbReference type="HOGENOM" id="CLU_1750373_0_0_1"/>
<keyword evidence="2" id="KW-0812">Transmembrane</keyword>
<sequence>MPEYNRRSSLPLFALLATLSSLPSAQARCFFDRFGVEHCSLSTGARIGIAVAAIVAFIAAIGLFYFARQRRNRQINSANAAYIQNGTPPPFQPPYNNAQPAYNAGYTPQGGATSGYFPNSPQPGYDAQYSSQYPPNTYAGYNPQSGFAHPQSPPQYPQYPQYAPPPGVPPYGGKETA</sequence>
<feature type="chain" id="PRO_5004023126" description="Transmembrane protein" evidence="3">
    <location>
        <begin position="28"/>
        <end position="177"/>
    </location>
</feature>
<gene>
    <name evidence="4" type="ORF">CERSUDRAFT_115920</name>
</gene>
<dbReference type="Proteomes" id="UP000016930">
    <property type="component" value="Unassembled WGS sequence"/>
</dbReference>
<evidence type="ECO:0000313" key="5">
    <source>
        <dbReference type="Proteomes" id="UP000016930"/>
    </source>
</evidence>
<feature type="transmembrane region" description="Helical" evidence="2">
    <location>
        <begin position="43"/>
        <end position="67"/>
    </location>
</feature>
<evidence type="ECO:0000256" key="2">
    <source>
        <dbReference type="SAM" id="Phobius"/>
    </source>
</evidence>
<dbReference type="STRING" id="914234.M2PIJ5"/>
<dbReference type="EMBL" id="KB445799">
    <property type="protein sequence ID" value="EMD35969.1"/>
    <property type="molecule type" value="Genomic_DNA"/>
</dbReference>
<keyword evidence="2" id="KW-1133">Transmembrane helix</keyword>
<name>M2PIJ5_CERS8</name>
<evidence type="ECO:0000256" key="1">
    <source>
        <dbReference type="SAM" id="MobiDB-lite"/>
    </source>
</evidence>
<dbReference type="AlphaFoldDB" id="M2PIJ5"/>
<keyword evidence="2" id="KW-0472">Membrane</keyword>
<reference evidence="4 5" key="1">
    <citation type="journal article" date="2012" name="Proc. Natl. Acad. Sci. U.S.A.">
        <title>Comparative genomics of Ceriporiopsis subvermispora and Phanerochaete chrysosporium provide insight into selective ligninolysis.</title>
        <authorList>
            <person name="Fernandez-Fueyo E."/>
            <person name="Ruiz-Duenas F.J."/>
            <person name="Ferreira P."/>
            <person name="Floudas D."/>
            <person name="Hibbett D.S."/>
            <person name="Canessa P."/>
            <person name="Larrondo L.F."/>
            <person name="James T.Y."/>
            <person name="Seelenfreund D."/>
            <person name="Lobos S."/>
            <person name="Polanco R."/>
            <person name="Tello M."/>
            <person name="Honda Y."/>
            <person name="Watanabe T."/>
            <person name="Watanabe T."/>
            <person name="Ryu J.S."/>
            <person name="Kubicek C.P."/>
            <person name="Schmoll M."/>
            <person name="Gaskell J."/>
            <person name="Hammel K.E."/>
            <person name="St John F.J."/>
            <person name="Vanden Wymelenberg A."/>
            <person name="Sabat G."/>
            <person name="Splinter BonDurant S."/>
            <person name="Syed K."/>
            <person name="Yadav J.S."/>
            <person name="Doddapaneni H."/>
            <person name="Subramanian V."/>
            <person name="Lavin J.L."/>
            <person name="Oguiza J.A."/>
            <person name="Perez G."/>
            <person name="Pisabarro A.G."/>
            <person name="Ramirez L."/>
            <person name="Santoyo F."/>
            <person name="Master E."/>
            <person name="Coutinho P.M."/>
            <person name="Henrissat B."/>
            <person name="Lombard V."/>
            <person name="Magnuson J.K."/>
            <person name="Kuees U."/>
            <person name="Hori C."/>
            <person name="Igarashi K."/>
            <person name="Samejima M."/>
            <person name="Held B.W."/>
            <person name="Barry K.W."/>
            <person name="LaButti K.M."/>
            <person name="Lapidus A."/>
            <person name="Lindquist E.A."/>
            <person name="Lucas S.M."/>
            <person name="Riley R."/>
            <person name="Salamov A.A."/>
            <person name="Hoffmeister D."/>
            <person name="Schwenk D."/>
            <person name="Hadar Y."/>
            <person name="Yarden O."/>
            <person name="de Vries R.P."/>
            <person name="Wiebenga A."/>
            <person name="Stenlid J."/>
            <person name="Eastwood D."/>
            <person name="Grigoriev I.V."/>
            <person name="Berka R.M."/>
            <person name="Blanchette R.A."/>
            <person name="Kersten P."/>
            <person name="Martinez A.T."/>
            <person name="Vicuna R."/>
            <person name="Cullen D."/>
        </authorList>
    </citation>
    <scope>NUCLEOTIDE SEQUENCE [LARGE SCALE GENOMIC DNA]</scope>
    <source>
        <strain evidence="4 5">B</strain>
    </source>
</reference>
<proteinExistence type="predicted"/>
<accession>M2PIJ5</accession>
<keyword evidence="5" id="KW-1185">Reference proteome</keyword>
<feature type="region of interest" description="Disordered" evidence="1">
    <location>
        <begin position="112"/>
        <end position="177"/>
    </location>
</feature>
<evidence type="ECO:0000256" key="3">
    <source>
        <dbReference type="SAM" id="SignalP"/>
    </source>
</evidence>
<keyword evidence="3" id="KW-0732">Signal</keyword>
<evidence type="ECO:0008006" key="6">
    <source>
        <dbReference type="Google" id="ProtNLM"/>
    </source>
</evidence>
<evidence type="ECO:0000313" key="4">
    <source>
        <dbReference type="EMBL" id="EMD35969.1"/>
    </source>
</evidence>
<protein>
    <recommendedName>
        <fullName evidence="6">Transmembrane protein</fullName>
    </recommendedName>
</protein>
<feature type="signal peptide" evidence="3">
    <location>
        <begin position="1"/>
        <end position="27"/>
    </location>
</feature>